<dbReference type="HOGENOM" id="CLU_083873_5_1_10"/>
<dbReference type="PANTHER" id="PTHR38459:SF1">
    <property type="entry name" value="PROPHAGE BACTOPRENOL-LINKED GLUCOSE TRANSLOCASE HOMOLOG"/>
    <property type="match status" value="1"/>
</dbReference>
<feature type="transmembrane region" description="Helical" evidence="6">
    <location>
        <begin position="112"/>
        <end position="134"/>
    </location>
</feature>
<comment type="similarity">
    <text evidence="2">Belongs to the GtrA family.</text>
</comment>
<dbReference type="GO" id="GO:0005886">
    <property type="term" value="C:plasma membrane"/>
    <property type="evidence" value="ECO:0007669"/>
    <property type="project" value="TreeGrafter"/>
</dbReference>
<reference evidence="8 9" key="1">
    <citation type="submission" date="2012-05" db="EMBL/GenBank/DDBJ databases">
        <authorList>
            <person name="Weinstock G."/>
            <person name="Sodergren E."/>
            <person name="Lobos E.A."/>
            <person name="Fulton L."/>
            <person name="Fulton R."/>
            <person name="Courtney L."/>
            <person name="Fronick C."/>
            <person name="O'Laughlin M."/>
            <person name="Godfrey J."/>
            <person name="Wilson R.M."/>
            <person name="Miner T."/>
            <person name="Farmer C."/>
            <person name="Delehaunty K."/>
            <person name="Cordes M."/>
            <person name="Minx P."/>
            <person name="Tomlinson C."/>
            <person name="Chen J."/>
            <person name="Wollam A."/>
            <person name="Pepin K.H."/>
            <person name="Bhonagiri V."/>
            <person name="Zhang X."/>
            <person name="Suruliraj S."/>
            <person name="Warren W."/>
            <person name="Mitreva M."/>
            <person name="Mardis E.R."/>
            <person name="Wilson R.K."/>
        </authorList>
    </citation>
    <scope>NUCLEOTIDE SEQUENCE [LARGE SCALE GENOMIC DNA]</scope>
    <source>
        <strain evidence="8 9">F0055</strain>
    </source>
</reference>
<name>L1NF60_9BACT</name>
<protein>
    <submittedName>
        <fullName evidence="8">GtrA-like protein</fullName>
    </submittedName>
</protein>
<proteinExistence type="inferred from homology"/>
<dbReference type="OrthoDB" id="1494129at2"/>
<dbReference type="InterPro" id="IPR051401">
    <property type="entry name" value="GtrA_CellWall_Glycosyl"/>
</dbReference>
<dbReference type="STRING" id="1127699.HMPREF9151_00962"/>
<gene>
    <name evidence="8" type="ORF">HMPREF9151_00962</name>
</gene>
<comment type="caution">
    <text evidence="8">The sequence shown here is derived from an EMBL/GenBank/DDBJ whole genome shotgun (WGS) entry which is preliminary data.</text>
</comment>
<keyword evidence="9" id="KW-1185">Reference proteome</keyword>
<dbReference type="AlphaFoldDB" id="L1NF60"/>
<evidence type="ECO:0000256" key="6">
    <source>
        <dbReference type="SAM" id="Phobius"/>
    </source>
</evidence>
<evidence type="ECO:0000256" key="5">
    <source>
        <dbReference type="ARBA" id="ARBA00023136"/>
    </source>
</evidence>
<dbReference type="PANTHER" id="PTHR38459">
    <property type="entry name" value="PROPHAGE BACTOPRENOL-LINKED GLUCOSE TRANSLOCASE HOMOLOG"/>
    <property type="match status" value="1"/>
</dbReference>
<evidence type="ECO:0000313" key="8">
    <source>
        <dbReference type="EMBL" id="EKY01822.1"/>
    </source>
</evidence>
<keyword evidence="3 6" id="KW-0812">Transmembrane</keyword>
<dbReference type="EMBL" id="AMEP01000064">
    <property type="protein sequence ID" value="EKY01822.1"/>
    <property type="molecule type" value="Genomic_DNA"/>
</dbReference>
<dbReference type="Proteomes" id="UP000010433">
    <property type="component" value="Unassembled WGS sequence"/>
</dbReference>
<evidence type="ECO:0000313" key="9">
    <source>
        <dbReference type="Proteomes" id="UP000010433"/>
    </source>
</evidence>
<evidence type="ECO:0000259" key="7">
    <source>
        <dbReference type="Pfam" id="PF04138"/>
    </source>
</evidence>
<keyword evidence="4 6" id="KW-1133">Transmembrane helix</keyword>
<feature type="transmembrane region" description="Helical" evidence="6">
    <location>
        <begin position="86"/>
        <end position="106"/>
    </location>
</feature>
<evidence type="ECO:0000256" key="4">
    <source>
        <dbReference type="ARBA" id="ARBA00022989"/>
    </source>
</evidence>
<evidence type="ECO:0000256" key="3">
    <source>
        <dbReference type="ARBA" id="ARBA00022692"/>
    </source>
</evidence>
<evidence type="ECO:0000256" key="1">
    <source>
        <dbReference type="ARBA" id="ARBA00004141"/>
    </source>
</evidence>
<dbReference type="InterPro" id="IPR007267">
    <property type="entry name" value="GtrA_DPMS_TM"/>
</dbReference>
<evidence type="ECO:0000256" key="2">
    <source>
        <dbReference type="ARBA" id="ARBA00009399"/>
    </source>
</evidence>
<dbReference type="RefSeq" id="WP_009162176.1">
    <property type="nucleotide sequence ID" value="NZ_KB290984.1"/>
</dbReference>
<keyword evidence="5 6" id="KW-0472">Membrane</keyword>
<organism evidence="8 9">
    <name type="scientific">Hoylesella saccharolytica F0055</name>
    <dbReference type="NCBI Taxonomy" id="1127699"/>
    <lineage>
        <taxon>Bacteria</taxon>
        <taxon>Pseudomonadati</taxon>
        <taxon>Bacteroidota</taxon>
        <taxon>Bacteroidia</taxon>
        <taxon>Bacteroidales</taxon>
        <taxon>Prevotellaceae</taxon>
        <taxon>Hoylesella</taxon>
    </lineage>
</organism>
<dbReference type="Pfam" id="PF04138">
    <property type="entry name" value="GtrA_DPMS_TM"/>
    <property type="match status" value="1"/>
</dbReference>
<feature type="domain" description="GtrA/DPMS transmembrane" evidence="7">
    <location>
        <begin position="25"/>
        <end position="132"/>
    </location>
</feature>
<feature type="transmembrane region" description="Helical" evidence="6">
    <location>
        <begin position="52"/>
        <end position="74"/>
    </location>
</feature>
<dbReference type="PATRIC" id="fig|1127699.3.peg.887"/>
<accession>L1NF60</accession>
<feature type="transmembrane region" description="Helical" evidence="6">
    <location>
        <begin position="23"/>
        <end position="46"/>
    </location>
</feature>
<sequence length="159" mass="17990">MIVKQGKLWWQAHPQWHNGFWRVVRFGLVGTLCTALHYGVYCLFLLFANANIAYTAGYGVGLVCNYVLTTYFTFQKKPTKANAAGFVGSHVFNYLLEMVLLNLFLWAGISKWLAPILVIAIAVPINFVMLYWVFKNKNPSAHSAAADEEVTKLQQNVEK</sequence>
<dbReference type="GO" id="GO:0000271">
    <property type="term" value="P:polysaccharide biosynthetic process"/>
    <property type="evidence" value="ECO:0007669"/>
    <property type="project" value="InterPro"/>
</dbReference>
<comment type="subcellular location">
    <subcellularLocation>
        <location evidence="1">Membrane</location>
        <topology evidence="1">Multi-pass membrane protein</topology>
    </subcellularLocation>
</comment>